<sequence>MDFTEQELQDRYDKDNYALRFHRDDLESQLRRKDALDLVSKHKTVWHRESAKGATELHLGRYERSRECFAEGTAFKTAYLHIVETAHRRGERLGGDWNAYLQNAEETLETAILGSDPVLEARVVEQARQYTDEDATKPHFEYWHNRVHALAALVDGTDDRALERLDAAAEHLEVVGFATAEPALDLYRGLAVADEAAIEDAAADLAAIAEREFEPTVAHGGQLVSFHAIAGLALARRRGLDVAVESNAIPEEVCRHDWAHREHDLSELARTTLAAVDADKCE</sequence>
<evidence type="ECO:0000313" key="2">
    <source>
        <dbReference type="Proteomes" id="UP001500420"/>
    </source>
</evidence>
<accession>A0AAV3T7H9</accession>
<organism evidence="1 2">
    <name type="scientific">Natronoarchaeum mannanilyticum</name>
    <dbReference type="NCBI Taxonomy" id="926360"/>
    <lineage>
        <taxon>Archaea</taxon>
        <taxon>Methanobacteriati</taxon>
        <taxon>Methanobacteriota</taxon>
        <taxon>Stenosarchaea group</taxon>
        <taxon>Halobacteria</taxon>
        <taxon>Halobacteriales</taxon>
        <taxon>Natronoarchaeaceae</taxon>
    </lineage>
</organism>
<protein>
    <submittedName>
        <fullName evidence="1">Uncharacterized protein</fullName>
    </submittedName>
</protein>
<dbReference type="AlphaFoldDB" id="A0AAV3T7H9"/>
<dbReference type="Proteomes" id="UP001500420">
    <property type="component" value="Unassembled WGS sequence"/>
</dbReference>
<gene>
    <name evidence="1" type="ORF">GCM10009020_12840</name>
</gene>
<proteinExistence type="predicted"/>
<reference evidence="1 2" key="1">
    <citation type="journal article" date="2019" name="Int. J. Syst. Evol. Microbiol.">
        <title>The Global Catalogue of Microorganisms (GCM) 10K type strain sequencing project: providing services to taxonomists for standard genome sequencing and annotation.</title>
        <authorList>
            <consortium name="The Broad Institute Genomics Platform"/>
            <consortium name="The Broad Institute Genome Sequencing Center for Infectious Disease"/>
            <person name="Wu L."/>
            <person name="Ma J."/>
        </authorList>
    </citation>
    <scope>NUCLEOTIDE SEQUENCE [LARGE SCALE GENOMIC DNA]</scope>
    <source>
        <strain evidence="1 2">JCM 16328</strain>
    </source>
</reference>
<dbReference type="EMBL" id="BAAADV010000001">
    <property type="protein sequence ID" value="GAA0668473.1"/>
    <property type="molecule type" value="Genomic_DNA"/>
</dbReference>
<keyword evidence="2" id="KW-1185">Reference proteome</keyword>
<evidence type="ECO:0000313" key="1">
    <source>
        <dbReference type="EMBL" id="GAA0668473.1"/>
    </source>
</evidence>
<comment type="caution">
    <text evidence="1">The sequence shown here is derived from an EMBL/GenBank/DDBJ whole genome shotgun (WGS) entry which is preliminary data.</text>
</comment>
<dbReference type="RefSeq" id="WP_343773097.1">
    <property type="nucleotide sequence ID" value="NZ_BAAADV010000001.1"/>
</dbReference>
<name>A0AAV3T7H9_9EURY</name>